<evidence type="ECO:0000256" key="5">
    <source>
        <dbReference type="ARBA" id="ARBA00022989"/>
    </source>
</evidence>
<comment type="caution">
    <text evidence="10">The sequence shown here is derived from an EMBL/GenBank/DDBJ whole genome shotgun (WGS) entry which is preliminary data.</text>
</comment>
<dbReference type="InterPro" id="IPR000515">
    <property type="entry name" value="MetI-like"/>
</dbReference>
<dbReference type="GO" id="GO:0055085">
    <property type="term" value="P:transmembrane transport"/>
    <property type="evidence" value="ECO:0007669"/>
    <property type="project" value="InterPro"/>
</dbReference>
<dbReference type="PANTHER" id="PTHR43386:SF1">
    <property type="entry name" value="D,D-DIPEPTIDE TRANSPORT SYSTEM PERMEASE PROTEIN DDPC-RELATED"/>
    <property type="match status" value="1"/>
</dbReference>
<dbReference type="Gene3D" id="1.10.3720.10">
    <property type="entry name" value="MetI-like"/>
    <property type="match status" value="1"/>
</dbReference>
<name>A0A7J3MY70_9CREN</name>
<evidence type="ECO:0000259" key="8">
    <source>
        <dbReference type="PROSITE" id="PS50928"/>
    </source>
</evidence>
<evidence type="ECO:0000313" key="9">
    <source>
        <dbReference type="EMBL" id="HFQ79541.1"/>
    </source>
</evidence>
<dbReference type="PANTHER" id="PTHR43386">
    <property type="entry name" value="OLIGOPEPTIDE TRANSPORT SYSTEM PERMEASE PROTEIN APPC"/>
    <property type="match status" value="1"/>
</dbReference>
<dbReference type="CDD" id="cd06261">
    <property type="entry name" value="TM_PBP2"/>
    <property type="match status" value="1"/>
</dbReference>
<dbReference type="GO" id="GO:0005886">
    <property type="term" value="C:plasma membrane"/>
    <property type="evidence" value="ECO:0007669"/>
    <property type="project" value="UniProtKB-SubCell"/>
</dbReference>
<evidence type="ECO:0000313" key="10">
    <source>
        <dbReference type="EMBL" id="HGT98488.1"/>
    </source>
</evidence>
<gene>
    <name evidence="9" type="ORF">ENT99_07600</name>
    <name evidence="10" type="ORF">ENU64_03575</name>
</gene>
<organism evidence="10">
    <name type="scientific">Ignisphaera aggregans</name>
    <dbReference type="NCBI Taxonomy" id="334771"/>
    <lineage>
        <taxon>Archaea</taxon>
        <taxon>Thermoproteota</taxon>
        <taxon>Thermoprotei</taxon>
        <taxon>Desulfurococcales</taxon>
        <taxon>Desulfurococcaceae</taxon>
        <taxon>Ignisphaera</taxon>
    </lineage>
</organism>
<feature type="transmembrane region" description="Helical" evidence="7">
    <location>
        <begin position="93"/>
        <end position="118"/>
    </location>
</feature>
<dbReference type="InterPro" id="IPR050366">
    <property type="entry name" value="BP-dependent_transpt_permease"/>
</dbReference>
<proteinExistence type="inferred from homology"/>
<accession>A0A7J3MY70</accession>
<keyword evidence="4 7" id="KW-0812">Transmembrane</keyword>
<comment type="subcellular location">
    <subcellularLocation>
        <location evidence="1 7">Cell membrane</location>
        <topology evidence="1 7">Multi-pass membrane protein</topology>
    </subcellularLocation>
</comment>
<feature type="transmembrane region" description="Helical" evidence="7">
    <location>
        <begin position="189"/>
        <end position="209"/>
    </location>
</feature>
<sequence length="300" mass="33403">MIRSIYVVVHDILSILSRTWRKRYSFRIASVAMTFVFLLAILGPHIAPYPRQGLGLDVDRSRALLPPSPEHLLGTDSFGRDLLSRILFALSRALYPSIVVAFVSLLLGIAIGSTATLLPKPIEISLSYLIELLLALPSVLLAALLAILMGGTLTSIVVALIVTWFPWYARIAYIQARNLKELDFVKLPLYYGLSKGYVIIKHIAPNILAPMLIEALSDMGSVVLEISTITFLFGIGITSIEEPDLGMMIAYSLRDLARAPWTFLAPSIVLATIAIVFTVFGEAIYEEHHPVLKKRWWLWF</sequence>
<feature type="transmembrane region" description="Helical" evidence="7">
    <location>
        <begin position="260"/>
        <end position="285"/>
    </location>
</feature>
<evidence type="ECO:0000256" key="3">
    <source>
        <dbReference type="ARBA" id="ARBA00022475"/>
    </source>
</evidence>
<dbReference type="EMBL" id="DTDH01000106">
    <property type="protein sequence ID" value="HGT98488.1"/>
    <property type="molecule type" value="Genomic_DNA"/>
</dbReference>
<dbReference type="InterPro" id="IPR035906">
    <property type="entry name" value="MetI-like_sf"/>
</dbReference>
<keyword evidence="2 7" id="KW-0813">Transport</keyword>
<reference evidence="10" key="1">
    <citation type="journal article" date="2020" name="mSystems">
        <title>Genome- and Community-Level Interaction Insights into Carbon Utilization and Element Cycling Functions of Hydrothermarchaeota in Hydrothermal Sediment.</title>
        <authorList>
            <person name="Zhou Z."/>
            <person name="Liu Y."/>
            <person name="Xu W."/>
            <person name="Pan J."/>
            <person name="Luo Z.H."/>
            <person name="Li M."/>
        </authorList>
    </citation>
    <scope>NUCLEOTIDE SEQUENCE [LARGE SCALE GENOMIC DNA]</scope>
    <source>
        <strain evidence="9">SpSt-629</strain>
        <strain evidence="10">SpSt-688</strain>
    </source>
</reference>
<keyword evidence="6 7" id="KW-0472">Membrane</keyword>
<comment type="similarity">
    <text evidence="7">Belongs to the binding-protein-dependent transport system permease family.</text>
</comment>
<dbReference type="Pfam" id="PF00528">
    <property type="entry name" value="BPD_transp_1"/>
    <property type="match status" value="1"/>
</dbReference>
<evidence type="ECO:0000256" key="4">
    <source>
        <dbReference type="ARBA" id="ARBA00022692"/>
    </source>
</evidence>
<evidence type="ECO:0000256" key="1">
    <source>
        <dbReference type="ARBA" id="ARBA00004651"/>
    </source>
</evidence>
<keyword evidence="3" id="KW-1003">Cell membrane</keyword>
<dbReference type="SUPFAM" id="SSF161098">
    <property type="entry name" value="MetI-like"/>
    <property type="match status" value="1"/>
</dbReference>
<evidence type="ECO:0000256" key="7">
    <source>
        <dbReference type="RuleBase" id="RU363032"/>
    </source>
</evidence>
<protein>
    <submittedName>
        <fullName evidence="10">ABC transporter permease</fullName>
    </submittedName>
</protein>
<dbReference type="PROSITE" id="PS50928">
    <property type="entry name" value="ABC_TM1"/>
    <property type="match status" value="1"/>
</dbReference>
<dbReference type="EMBL" id="DTAU01000143">
    <property type="protein sequence ID" value="HFQ79541.1"/>
    <property type="molecule type" value="Genomic_DNA"/>
</dbReference>
<feature type="domain" description="ABC transmembrane type-1" evidence="8">
    <location>
        <begin position="94"/>
        <end position="281"/>
    </location>
</feature>
<keyword evidence="5 7" id="KW-1133">Transmembrane helix</keyword>
<evidence type="ECO:0000256" key="6">
    <source>
        <dbReference type="ARBA" id="ARBA00023136"/>
    </source>
</evidence>
<evidence type="ECO:0000256" key="2">
    <source>
        <dbReference type="ARBA" id="ARBA00022448"/>
    </source>
</evidence>
<feature type="transmembrane region" description="Helical" evidence="7">
    <location>
        <begin position="139"/>
        <end position="169"/>
    </location>
</feature>
<feature type="transmembrane region" description="Helical" evidence="7">
    <location>
        <begin position="221"/>
        <end position="240"/>
    </location>
</feature>
<feature type="transmembrane region" description="Helical" evidence="7">
    <location>
        <begin position="24"/>
        <end position="47"/>
    </location>
</feature>
<dbReference type="AlphaFoldDB" id="A0A7J3MY70"/>